<organism evidence="2 3">
    <name type="scientific">Gossypium stocksii</name>
    <dbReference type="NCBI Taxonomy" id="47602"/>
    <lineage>
        <taxon>Eukaryota</taxon>
        <taxon>Viridiplantae</taxon>
        <taxon>Streptophyta</taxon>
        <taxon>Embryophyta</taxon>
        <taxon>Tracheophyta</taxon>
        <taxon>Spermatophyta</taxon>
        <taxon>Magnoliopsida</taxon>
        <taxon>eudicotyledons</taxon>
        <taxon>Gunneridae</taxon>
        <taxon>Pentapetalae</taxon>
        <taxon>rosids</taxon>
        <taxon>malvids</taxon>
        <taxon>Malvales</taxon>
        <taxon>Malvaceae</taxon>
        <taxon>Malvoideae</taxon>
        <taxon>Gossypium</taxon>
    </lineage>
</organism>
<feature type="compositionally biased region" description="Basic and acidic residues" evidence="1">
    <location>
        <begin position="134"/>
        <end position="150"/>
    </location>
</feature>
<keyword evidence="3" id="KW-1185">Reference proteome</keyword>
<dbReference type="Proteomes" id="UP000828251">
    <property type="component" value="Unassembled WGS sequence"/>
</dbReference>
<evidence type="ECO:0000313" key="2">
    <source>
        <dbReference type="EMBL" id="KAH1032593.1"/>
    </source>
</evidence>
<comment type="caution">
    <text evidence="2">The sequence shown here is derived from an EMBL/GenBank/DDBJ whole genome shotgun (WGS) entry which is preliminary data.</text>
</comment>
<dbReference type="EMBL" id="JAIQCV010000013">
    <property type="protein sequence ID" value="KAH1032593.1"/>
    <property type="molecule type" value="Genomic_DNA"/>
</dbReference>
<accession>A0A9D3U9S0</accession>
<evidence type="ECO:0000313" key="3">
    <source>
        <dbReference type="Proteomes" id="UP000828251"/>
    </source>
</evidence>
<reference evidence="2 3" key="1">
    <citation type="journal article" date="2021" name="Plant Biotechnol. J.">
        <title>Multi-omics assisted identification of the key and species-specific regulatory components of drought-tolerant mechanisms in Gossypium stocksii.</title>
        <authorList>
            <person name="Yu D."/>
            <person name="Ke L."/>
            <person name="Zhang D."/>
            <person name="Wu Y."/>
            <person name="Sun Y."/>
            <person name="Mei J."/>
            <person name="Sun J."/>
            <person name="Sun Y."/>
        </authorList>
    </citation>
    <scope>NUCLEOTIDE SEQUENCE [LARGE SCALE GENOMIC DNA]</scope>
    <source>
        <strain evidence="3">cv. E1</strain>
        <tissue evidence="2">Leaf</tissue>
    </source>
</reference>
<dbReference type="AlphaFoldDB" id="A0A9D3U9S0"/>
<name>A0A9D3U9S0_9ROSI</name>
<feature type="region of interest" description="Disordered" evidence="1">
    <location>
        <begin position="88"/>
        <end position="114"/>
    </location>
</feature>
<proteinExistence type="predicted"/>
<protein>
    <submittedName>
        <fullName evidence="2">Uncharacterized protein</fullName>
    </submittedName>
</protein>
<sequence>MQNREKIEALSETHCSQFKFVPHCKQCSVGFKRGPETVVLQDDLSEKKRPKTPVNGTLNPQCLTILKELMKHPALVQVSKLATCRVKSLQPEENAKTSRSSSASTKMKEKSELRKKWEVSKIALENMENTVANKENEASASKGKEKIVEE</sequence>
<evidence type="ECO:0000256" key="1">
    <source>
        <dbReference type="SAM" id="MobiDB-lite"/>
    </source>
</evidence>
<gene>
    <name evidence="2" type="ORF">J1N35_044767</name>
</gene>
<feature type="region of interest" description="Disordered" evidence="1">
    <location>
        <begin position="128"/>
        <end position="150"/>
    </location>
</feature>